<sequence>MTSLASSLTSGGAIPEQTACIPNSIRSLSPEELSGLNGRVCIMNISPDLVEINPCCKEDAEVRVIDNCTQYCETDGRSFRKCVEDSLPYNDTLPFGTGALCVEIEDGEVPASATPEPTEGQETPTQGEESQMTSVPPPNDEGAAVGNLAHLSLALTALGVGVGIGFLSFL</sequence>
<accession>A0A6A6VB15</accession>
<dbReference type="EMBL" id="MU006574">
    <property type="protein sequence ID" value="KAF2747086.1"/>
    <property type="molecule type" value="Genomic_DNA"/>
</dbReference>
<name>A0A6A6VB15_9PLEO</name>
<evidence type="ECO:0000313" key="3">
    <source>
        <dbReference type="Proteomes" id="UP000799440"/>
    </source>
</evidence>
<dbReference type="AlphaFoldDB" id="A0A6A6VB15"/>
<feature type="compositionally biased region" description="Low complexity" evidence="1">
    <location>
        <begin position="114"/>
        <end position="129"/>
    </location>
</feature>
<dbReference type="Proteomes" id="UP000799440">
    <property type="component" value="Unassembled WGS sequence"/>
</dbReference>
<keyword evidence="3" id="KW-1185">Reference proteome</keyword>
<reference evidence="2" key="1">
    <citation type="journal article" date="2020" name="Stud. Mycol.">
        <title>101 Dothideomycetes genomes: a test case for predicting lifestyles and emergence of pathogens.</title>
        <authorList>
            <person name="Haridas S."/>
            <person name="Albert R."/>
            <person name="Binder M."/>
            <person name="Bloem J."/>
            <person name="Labutti K."/>
            <person name="Salamov A."/>
            <person name="Andreopoulos B."/>
            <person name="Baker S."/>
            <person name="Barry K."/>
            <person name="Bills G."/>
            <person name="Bluhm B."/>
            <person name="Cannon C."/>
            <person name="Castanera R."/>
            <person name="Culley D."/>
            <person name="Daum C."/>
            <person name="Ezra D."/>
            <person name="Gonzalez J."/>
            <person name="Henrissat B."/>
            <person name="Kuo A."/>
            <person name="Liang C."/>
            <person name="Lipzen A."/>
            <person name="Lutzoni F."/>
            <person name="Magnuson J."/>
            <person name="Mondo S."/>
            <person name="Nolan M."/>
            <person name="Ohm R."/>
            <person name="Pangilinan J."/>
            <person name="Park H.-J."/>
            <person name="Ramirez L."/>
            <person name="Alfaro M."/>
            <person name="Sun H."/>
            <person name="Tritt A."/>
            <person name="Yoshinaga Y."/>
            <person name="Zwiers L.-H."/>
            <person name="Turgeon B."/>
            <person name="Goodwin S."/>
            <person name="Spatafora J."/>
            <person name="Crous P."/>
            <person name="Grigoriev I."/>
        </authorList>
    </citation>
    <scope>NUCLEOTIDE SEQUENCE</scope>
    <source>
        <strain evidence="2">CBS 119925</strain>
    </source>
</reference>
<organism evidence="2 3">
    <name type="scientific">Sporormia fimetaria CBS 119925</name>
    <dbReference type="NCBI Taxonomy" id="1340428"/>
    <lineage>
        <taxon>Eukaryota</taxon>
        <taxon>Fungi</taxon>
        <taxon>Dikarya</taxon>
        <taxon>Ascomycota</taxon>
        <taxon>Pezizomycotina</taxon>
        <taxon>Dothideomycetes</taxon>
        <taxon>Pleosporomycetidae</taxon>
        <taxon>Pleosporales</taxon>
        <taxon>Sporormiaceae</taxon>
        <taxon>Sporormia</taxon>
    </lineage>
</organism>
<protein>
    <submittedName>
        <fullName evidence="2">Uncharacterized protein</fullName>
    </submittedName>
</protein>
<feature type="region of interest" description="Disordered" evidence="1">
    <location>
        <begin position="110"/>
        <end position="143"/>
    </location>
</feature>
<dbReference type="OrthoDB" id="3693617at2759"/>
<evidence type="ECO:0000313" key="2">
    <source>
        <dbReference type="EMBL" id="KAF2747086.1"/>
    </source>
</evidence>
<evidence type="ECO:0000256" key="1">
    <source>
        <dbReference type="SAM" id="MobiDB-lite"/>
    </source>
</evidence>
<gene>
    <name evidence="2" type="ORF">M011DRAFT_467976</name>
</gene>
<proteinExistence type="predicted"/>